<name>A0A914SEF3_PAREQ</name>
<dbReference type="GO" id="GO:0070421">
    <property type="term" value="C:DNA ligase III-XRCC1 complex"/>
    <property type="evidence" value="ECO:0007669"/>
    <property type="project" value="TreeGrafter"/>
</dbReference>
<dbReference type="PANTHER" id="PTHR45674">
    <property type="entry name" value="DNA LIGASE 1/3 FAMILY MEMBER"/>
    <property type="match status" value="1"/>
</dbReference>
<dbReference type="WBParaSite" id="PEQ_0001243601-mRNA-1">
    <property type="protein sequence ID" value="PEQ_0001243601-mRNA-1"/>
    <property type="gene ID" value="PEQ_0001243601"/>
</dbReference>
<keyword evidence="4" id="KW-1185">Reference proteome</keyword>
<dbReference type="Gene3D" id="3.30.470.30">
    <property type="entry name" value="DNA ligase/mRNA capping enzyme"/>
    <property type="match status" value="1"/>
</dbReference>
<keyword evidence="2" id="KW-0436">Ligase</keyword>
<organism evidence="4 5">
    <name type="scientific">Parascaris equorum</name>
    <name type="common">Equine roundworm</name>
    <dbReference type="NCBI Taxonomy" id="6256"/>
    <lineage>
        <taxon>Eukaryota</taxon>
        <taxon>Metazoa</taxon>
        <taxon>Ecdysozoa</taxon>
        <taxon>Nematoda</taxon>
        <taxon>Chromadorea</taxon>
        <taxon>Rhabditida</taxon>
        <taxon>Spirurina</taxon>
        <taxon>Ascaridomorpha</taxon>
        <taxon>Ascaridoidea</taxon>
        <taxon>Ascarididae</taxon>
        <taxon>Parascaris</taxon>
    </lineage>
</organism>
<dbReference type="PANTHER" id="PTHR45674:SF9">
    <property type="entry name" value="DNA LIGASE 3"/>
    <property type="match status" value="1"/>
</dbReference>
<protein>
    <submittedName>
        <fullName evidence="5">ATP-dependent DNA ligase family profile domain-containing protein</fullName>
    </submittedName>
</protein>
<sequence>MSIIHFVKPSFPKFSFASILRSAENAIEICLELTFNTVQMSAQMVAEPCRSVEQAMKTCVNGMFSEIKYDGERLQLHKSGDTFTFFSRSLRPVQEHKSLFVSEYSNKALRIQAVISNINRREMVMTGDRLRSLSDETERPLKERKKILEENINEVPNRVLLSNYQLI</sequence>
<dbReference type="GO" id="GO:0006310">
    <property type="term" value="P:DNA recombination"/>
    <property type="evidence" value="ECO:0007669"/>
    <property type="project" value="InterPro"/>
</dbReference>
<dbReference type="Proteomes" id="UP000887564">
    <property type="component" value="Unplaced"/>
</dbReference>
<dbReference type="GO" id="GO:0005524">
    <property type="term" value="F:ATP binding"/>
    <property type="evidence" value="ECO:0007669"/>
    <property type="project" value="InterPro"/>
</dbReference>
<dbReference type="Pfam" id="PF01068">
    <property type="entry name" value="DNA_ligase_A_M"/>
    <property type="match status" value="1"/>
</dbReference>
<dbReference type="InterPro" id="IPR012310">
    <property type="entry name" value="DNA_ligase_ATP-dep_cent"/>
</dbReference>
<evidence type="ECO:0000313" key="4">
    <source>
        <dbReference type="Proteomes" id="UP000887564"/>
    </source>
</evidence>
<dbReference type="AlphaFoldDB" id="A0A914SEF3"/>
<evidence type="ECO:0000313" key="5">
    <source>
        <dbReference type="WBParaSite" id="PEQ_0001243601-mRNA-1"/>
    </source>
</evidence>
<proteinExistence type="inferred from homology"/>
<dbReference type="GO" id="GO:0006273">
    <property type="term" value="P:lagging strand elongation"/>
    <property type="evidence" value="ECO:0007669"/>
    <property type="project" value="TreeGrafter"/>
</dbReference>
<feature type="domain" description="ATP-dependent DNA ligase family profile" evidence="3">
    <location>
        <begin position="43"/>
        <end position="109"/>
    </location>
</feature>
<evidence type="ECO:0000259" key="3">
    <source>
        <dbReference type="Pfam" id="PF01068"/>
    </source>
</evidence>
<comment type="similarity">
    <text evidence="1">Belongs to the ATP-dependent DNA ligase family.</text>
</comment>
<reference evidence="5" key="1">
    <citation type="submission" date="2022-11" db="UniProtKB">
        <authorList>
            <consortium name="WormBaseParasite"/>
        </authorList>
    </citation>
    <scope>IDENTIFICATION</scope>
</reference>
<evidence type="ECO:0000256" key="1">
    <source>
        <dbReference type="ARBA" id="ARBA00007572"/>
    </source>
</evidence>
<dbReference type="InterPro" id="IPR050191">
    <property type="entry name" value="ATP-dep_DNA_ligase"/>
</dbReference>
<dbReference type="GO" id="GO:0006302">
    <property type="term" value="P:double-strand break repair"/>
    <property type="evidence" value="ECO:0007669"/>
    <property type="project" value="TreeGrafter"/>
</dbReference>
<dbReference type="GO" id="GO:0003910">
    <property type="term" value="F:DNA ligase (ATP) activity"/>
    <property type="evidence" value="ECO:0007669"/>
    <property type="project" value="InterPro"/>
</dbReference>
<dbReference type="SUPFAM" id="SSF56091">
    <property type="entry name" value="DNA ligase/mRNA capping enzyme, catalytic domain"/>
    <property type="match status" value="1"/>
</dbReference>
<evidence type="ECO:0000256" key="2">
    <source>
        <dbReference type="ARBA" id="ARBA00022598"/>
    </source>
</evidence>
<accession>A0A914SEF3</accession>